<dbReference type="InterPro" id="IPR027477">
    <property type="entry name" value="Succ_DH/fumarate_Rdtase_cat_sf"/>
</dbReference>
<keyword evidence="2" id="KW-0560">Oxidoreductase</keyword>
<evidence type="ECO:0000259" key="4">
    <source>
        <dbReference type="Pfam" id="PF00890"/>
    </source>
</evidence>
<dbReference type="GO" id="GO:0008177">
    <property type="term" value="F:succinate dehydrogenase (quinone) activity"/>
    <property type="evidence" value="ECO:0007669"/>
    <property type="project" value="TreeGrafter"/>
</dbReference>
<dbReference type="Proteomes" id="UP000594638">
    <property type="component" value="Unassembled WGS sequence"/>
</dbReference>
<dbReference type="FunFam" id="3.90.700.10:FF:000001">
    <property type="entry name" value="Mitochondrial succinate dehydrogenase flavoprotein subunit"/>
    <property type="match status" value="1"/>
</dbReference>
<evidence type="ECO:0000313" key="6">
    <source>
        <dbReference type="Proteomes" id="UP000594638"/>
    </source>
</evidence>
<comment type="caution">
    <text evidence="5">The sequence shown here is derived from an EMBL/GenBank/DDBJ whole genome shotgun (WGS) entry which is preliminary data.</text>
</comment>
<dbReference type="PANTHER" id="PTHR11632:SF51">
    <property type="entry name" value="SUCCINATE DEHYDROGENASE [UBIQUINONE] FLAVOPROTEIN SUBUNIT, MITOCHONDRIAL"/>
    <property type="match status" value="1"/>
</dbReference>
<dbReference type="GO" id="GO:0050660">
    <property type="term" value="F:flavin adenine dinucleotide binding"/>
    <property type="evidence" value="ECO:0007669"/>
    <property type="project" value="TreeGrafter"/>
</dbReference>
<organism evidence="5 6">
    <name type="scientific">Olea europaea subsp. europaea</name>
    <dbReference type="NCBI Taxonomy" id="158383"/>
    <lineage>
        <taxon>Eukaryota</taxon>
        <taxon>Viridiplantae</taxon>
        <taxon>Streptophyta</taxon>
        <taxon>Embryophyta</taxon>
        <taxon>Tracheophyta</taxon>
        <taxon>Spermatophyta</taxon>
        <taxon>Magnoliopsida</taxon>
        <taxon>eudicotyledons</taxon>
        <taxon>Gunneridae</taxon>
        <taxon>Pentapetalae</taxon>
        <taxon>asterids</taxon>
        <taxon>lamiids</taxon>
        <taxon>Lamiales</taxon>
        <taxon>Oleaceae</taxon>
        <taxon>Oleeae</taxon>
        <taxon>Olea</taxon>
    </lineage>
</organism>
<dbReference type="Gramene" id="OE9A095041T1">
    <property type="protein sequence ID" value="OE9A095041C1"/>
    <property type="gene ID" value="OE9A095041"/>
</dbReference>
<protein>
    <submittedName>
        <fullName evidence="5">Succinate dehydrogenase [ubiquinone] flavo subunit 1, mitochondrial</fullName>
    </submittedName>
</protein>
<dbReference type="SUPFAM" id="SSF56425">
    <property type="entry name" value="Succinate dehydrogenase/fumarate reductase flavoprotein, catalytic domain"/>
    <property type="match status" value="1"/>
</dbReference>
<evidence type="ECO:0000256" key="1">
    <source>
        <dbReference type="ARBA" id="ARBA00022630"/>
    </source>
</evidence>
<dbReference type="EMBL" id="CACTIH010000503">
    <property type="protein sequence ID" value="CAA2961144.1"/>
    <property type="molecule type" value="Genomic_DNA"/>
</dbReference>
<dbReference type="GO" id="GO:0009055">
    <property type="term" value="F:electron transfer activity"/>
    <property type="evidence" value="ECO:0007669"/>
    <property type="project" value="TreeGrafter"/>
</dbReference>
<evidence type="ECO:0000256" key="3">
    <source>
        <dbReference type="PIRSR" id="PIRSR630664-50"/>
    </source>
</evidence>
<sequence length="161" mass="17447">MEDGTLHRFRAASTILAAEGYGSRGESGILRNSEGERFMERYAPTAKDLASRDVISRSMTMEIREGRGVGPLKDHIYLHLNHLPPEVLKGRLTGISEAAAIFAGVDVTKEPISVLPTVHYNMGGIPTNHHGEVVTVKGDDPDAVTPGLSCWGSFMCIKFPS</sequence>
<dbReference type="AlphaFoldDB" id="A0A8S0Q0W6"/>
<feature type="domain" description="FAD-dependent oxidoreductase 2 FAD-binding" evidence="4">
    <location>
        <begin position="23"/>
        <end position="156"/>
    </location>
</feature>
<dbReference type="Pfam" id="PF00890">
    <property type="entry name" value="FAD_binding_2"/>
    <property type="match status" value="1"/>
</dbReference>
<gene>
    <name evidence="5" type="ORF">OLEA9_A095041</name>
</gene>
<dbReference type="GO" id="GO:0005739">
    <property type="term" value="C:mitochondrion"/>
    <property type="evidence" value="ECO:0007669"/>
    <property type="project" value="GOC"/>
</dbReference>
<dbReference type="Gene3D" id="3.90.700.10">
    <property type="entry name" value="Succinate dehydrogenase/fumarate reductase flavoprotein, catalytic domain"/>
    <property type="match status" value="1"/>
</dbReference>
<dbReference type="GO" id="GO:0006121">
    <property type="term" value="P:mitochondrial electron transport, succinate to ubiquinone"/>
    <property type="evidence" value="ECO:0007669"/>
    <property type="project" value="TreeGrafter"/>
</dbReference>
<name>A0A8S0Q0W6_OLEEU</name>
<reference evidence="5 6" key="1">
    <citation type="submission" date="2019-12" db="EMBL/GenBank/DDBJ databases">
        <authorList>
            <person name="Alioto T."/>
            <person name="Alioto T."/>
            <person name="Gomez Garrido J."/>
        </authorList>
    </citation>
    <scope>NUCLEOTIDE SEQUENCE [LARGE SCALE GENOMIC DNA]</scope>
</reference>
<feature type="active site" description="Proton acceptor" evidence="3">
    <location>
        <position position="52"/>
    </location>
</feature>
<dbReference type="OrthoDB" id="1691490at2759"/>
<dbReference type="InterPro" id="IPR030664">
    <property type="entry name" value="SdhA/FrdA/AprA"/>
</dbReference>
<evidence type="ECO:0000256" key="2">
    <source>
        <dbReference type="ARBA" id="ARBA00023002"/>
    </source>
</evidence>
<keyword evidence="1" id="KW-0285">Flavoprotein</keyword>
<dbReference type="Gene3D" id="3.50.50.60">
    <property type="entry name" value="FAD/NAD(P)-binding domain"/>
    <property type="match status" value="1"/>
</dbReference>
<accession>A0A8S0Q0W6</accession>
<dbReference type="InterPro" id="IPR003953">
    <property type="entry name" value="FAD-dep_OxRdtase_2_FAD-bd"/>
</dbReference>
<proteinExistence type="predicted"/>
<dbReference type="PANTHER" id="PTHR11632">
    <property type="entry name" value="SUCCINATE DEHYDROGENASE 2 FLAVOPROTEIN SUBUNIT"/>
    <property type="match status" value="1"/>
</dbReference>
<dbReference type="InterPro" id="IPR036188">
    <property type="entry name" value="FAD/NAD-bd_sf"/>
</dbReference>
<keyword evidence="6" id="KW-1185">Reference proteome</keyword>
<evidence type="ECO:0000313" key="5">
    <source>
        <dbReference type="EMBL" id="CAA2961144.1"/>
    </source>
</evidence>